<dbReference type="Proteomes" id="UP000479710">
    <property type="component" value="Unassembled WGS sequence"/>
</dbReference>
<protein>
    <submittedName>
        <fullName evidence="2">Uncharacterized protein</fullName>
    </submittedName>
</protein>
<dbReference type="AlphaFoldDB" id="A0A6G1C885"/>
<organism evidence="2 3">
    <name type="scientific">Oryza meyeriana var. granulata</name>
    <dbReference type="NCBI Taxonomy" id="110450"/>
    <lineage>
        <taxon>Eukaryota</taxon>
        <taxon>Viridiplantae</taxon>
        <taxon>Streptophyta</taxon>
        <taxon>Embryophyta</taxon>
        <taxon>Tracheophyta</taxon>
        <taxon>Spermatophyta</taxon>
        <taxon>Magnoliopsida</taxon>
        <taxon>Liliopsida</taxon>
        <taxon>Poales</taxon>
        <taxon>Poaceae</taxon>
        <taxon>BOP clade</taxon>
        <taxon>Oryzoideae</taxon>
        <taxon>Oryzeae</taxon>
        <taxon>Oryzinae</taxon>
        <taxon>Oryza</taxon>
        <taxon>Oryza meyeriana</taxon>
    </lineage>
</organism>
<accession>A0A6G1C885</accession>
<sequence>MAQWDPPARWPQKSGQDLPRGGVLLATQRSLASRLGTMGLASHNGHGGVGPDLPCGGTYLTTRHPLASGPKSVMWRRLARHAAP</sequence>
<proteinExistence type="predicted"/>
<name>A0A6G1C885_9ORYZ</name>
<comment type="caution">
    <text evidence="2">The sequence shown here is derived from an EMBL/GenBank/DDBJ whole genome shotgun (WGS) entry which is preliminary data.</text>
</comment>
<evidence type="ECO:0000256" key="1">
    <source>
        <dbReference type="SAM" id="MobiDB-lite"/>
    </source>
</evidence>
<dbReference type="EMBL" id="SPHZ02000010">
    <property type="protein sequence ID" value="KAF0896360.1"/>
    <property type="molecule type" value="Genomic_DNA"/>
</dbReference>
<feature type="region of interest" description="Disordered" evidence="1">
    <location>
        <begin position="1"/>
        <end position="21"/>
    </location>
</feature>
<evidence type="ECO:0000313" key="2">
    <source>
        <dbReference type="EMBL" id="KAF0896360.1"/>
    </source>
</evidence>
<reference evidence="2 3" key="1">
    <citation type="submission" date="2019-11" db="EMBL/GenBank/DDBJ databases">
        <title>Whole genome sequence of Oryza granulata.</title>
        <authorList>
            <person name="Li W."/>
        </authorList>
    </citation>
    <scope>NUCLEOTIDE SEQUENCE [LARGE SCALE GENOMIC DNA]</scope>
    <source>
        <strain evidence="3">cv. Menghai</strain>
        <tissue evidence="2">Leaf</tissue>
    </source>
</reference>
<gene>
    <name evidence="2" type="ORF">E2562_021894</name>
</gene>
<evidence type="ECO:0000313" key="3">
    <source>
        <dbReference type="Proteomes" id="UP000479710"/>
    </source>
</evidence>
<keyword evidence="3" id="KW-1185">Reference proteome</keyword>